<feature type="transmembrane region" description="Helical" evidence="8">
    <location>
        <begin position="12"/>
        <end position="30"/>
    </location>
</feature>
<dbReference type="GO" id="GO:0009103">
    <property type="term" value="P:lipopolysaccharide biosynthetic process"/>
    <property type="evidence" value="ECO:0007669"/>
    <property type="project" value="UniProtKB-ARBA"/>
</dbReference>
<dbReference type="PANTHER" id="PTHR33908">
    <property type="entry name" value="MANNOSYLTRANSFERASE YKCB-RELATED"/>
    <property type="match status" value="1"/>
</dbReference>
<keyword evidence="7 8" id="KW-0472">Membrane</keyword>
<gene>
    <name evidence="9" type="ORF">DZC52_03305</name>
</gene>
<feature type="transmembrane region" description="Helical" evidence="8">
    <location>
        <begin position="176"/>
        <end position="197"/>
    </location>
</feature>
<feature type="transmembrane region" description="Helical" evidence="8">
    <location>
        <begin position="89"/>
        <end position="110"/>
    </location>
</feature>
<reference evidence="9 10" key="1">
    <citation type="submission" date="2018-08" db="EMBL/GenBank/DDBJ databases">
        <title>Wenzhouxiangella salilacus sp. nov., a novel bacterium isolated from a saline lake in Xinjiang Province, China.</title>
        <authorList>
            <person name="Han S."/>
        </authorList>
    </citation>
    <scope>NUCLEOTIDE SEQUENCE [LARGE SCALE GENOMIC DNA]</scope>
    <source>
        <strain evidence="9 10">XDB06</strain>
    </source>
</reference>
<sequence length="549" mass="61294">MNPASIRSARPLWLLTWAVVLVVGAGLRLWQIDIQILLDDEWHALHRLMQADYSQIFLSFGHADYSIPLTLLFRALADTVGLYEWQMRLLPMISGLAALLVVPALLRPWLRSDERLGLTALMAISPLLIHFSRYVRPYAMVVLLGFAAMILLWQWWRCGGRARAVGFFCCAVAAAWLHPLTTLYTGFALTWFTLAGIGKWRRGEGSQALWRVLALGLLTTAACSALILPPLLADTASIAVKTGKHSIELQTLARGWEMVLGVGHLWLAGLLALPVLLGGFVLWQRDRMFVLFWVSMTLVATLIIQVLGPEWIRNALVLVRYTVLSMPIVLALLAVGLVRIGALAAGRPGSNRPWGLLGVLLAAAGLYSVGPLPATYKGINQFTNSARYQIDYNFDRSIFSSIMGPVEAPAFYAEIASEPGSWRLVEAAWHFETHFTPITEFQRDHQLPIRIGMISGLCTDWTWGELRPGSDLEIHLDRFVFLREILSDPGDVNRFVVFPLDYPFEYEPRKLPDLQPCIAAFEERFGAPWHRGADYVVFRIPGSAPEDGA</sequence>
<dbReference type="RefSeq" id="WP_116649692.1">
    <property type="nucleotide sequence ID" value="NZ_QUZK01000014.1"/>
</dbReference>
<dbReference type="OrthoDB" id="5800700at2"/>
<feature type="transmembrane region" description="Helical" evidence="8">
    <location>
        <begin position="290"/>
        <end position="312"/>
    </location>
</feature>
<dbReference type="InterPro" id="IPR050297">
    <property type="entry name" value="LipidA_mod_glycosyltrf_83"/>
</dbReference>
<keyword evidence="2" id="KW-1003">Cell membrane</keyword>
<evidence type="ECO:0000256" key="1">
    <source>
        <dbReference type="ARBA" id="ARBA00004651"/>
    </source>
</evidence>
<protein>
    <recommendedName>
        <fullName evidence="11">Glycosyltransferase RgtA/B/C/D-like domain-containing protein</fullName>
    </recommendedName>
</protein>
<feature type="transmembrane region" description="Helical" evidence="8">
    <location>
        <begin position="354"/>
        <end position="374"/>
    </location>
</feature>
<dbReference type="GO" id="GO:0016763">
    <property type="term" value="F:pentosyltransferase activity"/>
    <property type="evidence" value="ECO:0007669"/>
    <property type="project" value="TreeGrafter"/>
</dbReference>
<dbReference type="AlphaFoldDB" id="A0A3E1KBT2"/>
<dbReference type="GO" id="GO:0005886">
    <property type="term" value="C:plasma membrane"/>
    <property type="evidence" value="ECO:0007669"/>
    <property type="project" value="UniProtKB-SubCell"/>
</dbReference>
<comment type="caution">
    <text evidence="9">The sequence shown here is derived from an EMBL/GenBank/DDBJ whole genome shotgun (WGS) entry which is preliminary data.</text>
</comment>
<keyword evidence="5 8" id="KW-0812">Transmembrane</keyword>
<dbReference type="Proteomes" id="UP000260351">
    <property type="component" value="Unassembled WGS sequence"/>
</dbReference>
<evidence type="ECO:0000313" key="10">
    <source>
        <dbReference type="Proteomes" id="UP000260351"/>
    </source>
</evidence>
<evidence type="ECO:0000256" key="4">
    <source>
        <dbReference type="ARBA" id="ARBA00022679"/>
    </source>
</evidence>
<feature type="transmembrane region" description="Helical" evidence="8">
    <location>
        <begin position="138"/>
        <end position="156"/>
    </location>
</feature>
<dbReference type="EMBL" id="QUZK01000014">
    <property type="protein sequence ID" value="RFF32033.1"/>
    <property type="molecule type" value="Genomic_DNA"/>
</dbReference>
<keyword evidence="3" id="KW-0328">Glycosyltransferase</keyword>
<dbReference type="PANTHER" id="PTHR33908:SF11">
    <property type="entry name" value="MEMBRANE PROTEIN"/>
    <property type="match status" value="1"/>
</dbReference>
<name>A0A3E1KBT2_9GAMM</name>
<evidence type="ECO:0008006" key="11">
    <source>
        <dbReference type="Google" id="ProtNLM"/>
    </source>
</evidence>
<feature type="transmembrane region" description="Helical" evidence="8">
    <location>
        <begin position="318"/>
        <end position="342"/>
    </location>
</feature>
<keyword evidence="4" id="KW-0808">Transferase</keyword>
<comment type="subcellular location">
    <subcellularLocation>
        <location evidence="1">Cell membrane</location>
        <topology evidence="1">Multi-pass membrane protein</topology>
    </subcellularLocation>
</comment>
<evidence type="ECO:0000256" key="7">
    <source>
        <dbReference type="ARBA" id="ARBA00023136"/>
    </source>
</evidence>
<organism evidence="9 10">
    <name type="scientific">Wenzhouxiangella sediminis</name>
    <dbReference type="NCBI Taxonomy" id="1792836"/>
    <lineage>
        <taxon>Bacteria</taxon>
        <taxon>Pseudomonadati</taxon>
        <taxon>Pseudomonadota</taxon>
        <taxon>Gammaproteobacteria</taxon>
        <taxon>Chromatiales</taxon>
        <taxon>Wenzhouxiangellaceae</taxon>
        <taxon>Wenzhouxiangella</taxon>
    </lineage>
</organism>
<feature type="transmembrane region" description="Helical" evidence="8">
    <location>
        <begin position="265"/>
        <end position="283"/>
    </location>
</feature>
<accession>A0A3E1KBT2</accession>
<keyword evidence="6 8" id="KW-1133">Transmembrane helix</keyword>
<feature type="transmembrane region" description="Helical" evidence="8">
    <location>
        <begin position="209"/>
        <end position="228"/>
    </location>
</feature>
<evidence type="ECO:0000256" key="6">
    <source>
        <dbReference type="ARBA" id="ARBA00022989"/>
    </source>
</evidence>
<evidence type="ECO:0000256" key="3">
    <source>
        <dbReference type="ARBA" id="ARBA00022676"/>
    </source>
</evidence>
<evidence type="ECO:0000256" key="2">
    <source>
        <dbReference type="ARBA" id="ARBA00022475"/>
    </source>
</evidence>
<proteinExistence type="predicted"/>
<evidence type="ECO:0000256" key="5">
    <source>
        <dbReference type="ARBA" id="ARBA00022692"/>
    </source>
</evidence>
<keyword evidence="10" id="KW-1185">Reference proteome</keyword>
<evidence type="ECO:0000256" key="8">
    <source>
        <dbReference type="SAM" id="Phobius"/>
    </source>
</evidence>
<evidence type="ECO:0000313" key="9">
    <source>
        <dbReference type="EMBL" id="RFF32033.1"/>
    </source>
</evidence>